<dbReference type="Proteomes" id="UP000063308">
    <property type="component" value="Chromosome"/>
</dbReference>
<dbReference type="EMBL" id="AP014685">
    <property type="protein sequence ID" value="BAR61920.1"/>
    <property type="molecule type" value="Genomic_DNA"/>
</dbReference>
<dbReference type="AlphaFoldDB" id="A0A0E3VX25"/>
<name>A0A0E3VX25_9BRAD</name>
<organism evidence="1 2">
    <name type="scientific">Bradyrhizobium diazoefficiens</name>
    <dbReference type="NCBI Taxonomy" id="1355477"/>
    <lineage>
        <taxon>Bacteria</taxon>
        <taxon>Pseudomonadati</taxon>
        <taxon>Pseudomonadota</taxon>
        <taxon>Alphaproteobacteria</taxon>
        <taxon>Hyphomicrobiales</taxon>
        <taxon>Nitrobacteraceae</taxon>
        <taxon>Bradyrhizobium</taxon>
    </lineage>
</organism>
<reference evidence="1 2" key="1">
    <citation type="submission" date="2014-11" db="EMBL/GenBank/DDBJ databases">
        <title>Symbiosis island explosion on the genome of extra-slow-growing strains of soybean bradyrhizobia with massive insertion sequences.</title>
        <authorList>
            <person name="Iida T."/>
            <person name="Minamisawa K."/>
        </authorList>
    </citation>
    <scope>NUCLEOTIDE SEQUENCE [LARGE SCALE GENOMIC DNA]</scope>
    <source>
        <strain evidence="1 2">NK6</strain>
    </source>
</reference>
<accession>A0A0E3VX25</accession>
<proteinExistence type="predicted"/>
<evidence type="ECO:0000313" key="1">
    <source>
        <dbReference type="EMBL" id="BAR61920.1"/>
    </source>
</evidence>
<gene>
    <name evidence="1" type="ORF">NK6_8773</name>
</gene>
<evidence type="ECO:0000313" key="2">
    <source>
        <dbReference type="Proteomes" id="UP000063308"/>
    </source>
</evidence>
<protein>
    <submittedName>
        <fullName evidence="1">Uncharacterized protein</fullName>
    </submittedName>
</protein>
<sequence length="86" mass="9550">MAGYLEKHDPADRCTCSYCGIAEDIHLLDGVLDKRGNDTGKLACIACYPNDSWCCGSTKTVKLSIAPSLKPFYDQYVASEQWNARR</sequence>